<keyword evidence="5" id="KW-1185">Reference proteome</keyword>
<dbReference type="OrthoDB" id="1445882at2"/>
<dbReference type="InterPro" id="IPR049712">
    <property type="entry name" value="Poly_export"/>
</dbReference>
<keyword evidence="2" id="KW-0812">Transmembrane</keyword>
<evidence type="ECO:0000256" key="2">
    <source>
        <dbReference type="SAM" id="Phobius"/>
    </source>
</evidence>
<organism evidence="4 5">
    <name type="scientific">Nonlabens agnitus</name>
    <dbReference type="NCBI Taxonomy" id="870484"/>
    <lineage>
        <taxon>Bacteria</taxon>
        <taxon>Pseudomonadati</taxon>
        <taxon>Bacteroidota</taxon>
        <taxon>Flavobacteriia</taxon>
        <taxon>Flavobacteriales</taxon>
        <taxon>Flavobacteriaceae</taxon>
        <taxon>Nonlabens</taxon>
    </lineage>
</organism>
<comment type="caution">
    <text evidence="4">The sequence shown here is derived from an EMBL/GenBank/DDBJ whole genome shotgun (WGS) entry which is preliminary data.</text>
</comment>
<keyword evidence="1" id="KW-0732">Signal</keyword>
<evidence type="ECO:0000313" key="5">
    <source>
        <dbReference type="Proteomes" id="UP000239532"/>
    </source>
</evidence>
<dbReference type="Gene3D" id="3.10.560.10">
    <property type="entry name" value="Outer membrane lipoprotein wza domain like"/>
    <property type="match status" value="1"/>
</dbReference>
<proteinExistence type="predicted"/>
<dbReference type="EMBL" id="MQUC01000003">
    <property type="protein sequence ID" value="PRP67009.1"/>
    <property type="molecule type" value="Genomic_DNA"/>
</dbReference>
<accession>A0A2S9WU68</accession>
<protein>
    <submittedName>
        <fullName evidence="4">Sugar transporter</fullName>
    </submittedName>
</protein>
<dbReference type="Pfam" id="PF02563">
    <property type="entry name" value="Poly_export"/>
    <property type="match status" value="1"/>
</dbReference>
<dbReference type="PANTHER" id="PTHR33619:SF3">
    <property type="entry name" value="POLYSACCHARIDE EXPORT PROTEIN GFCE-RELATED"/>
    <property type="match status" value="1"/>
</dbReference>
<evidence type="ECO:0000313" key="4">
    <source>
        <dbReference type="EMBL" id="PRP67009.1"/>
    </source>
</evidence>
<keyword evidence="4" id="KW-0813">Transport</keyword>
<dbReference type="PANTHER" id="PTHR33619">
    <property type="entry name" value="POLYSACCHARIDE EXPORT PROTEIN GFCE-RELATED"/>
    <property type="match status" value="1"/>
</dbReference>
<dbReference type="InterPro" id="IPR003715">
    <property type="entry name" value="Poly_export_N"/>
</dbReference>
<name>A0A2S9WU68_9FLAO</name>
<keyword evidence="2" id="KW-1133">Transmembrane helix</keyword>
<feature type="domain" description="Polysaccharide export protein N-terminal" evidence="3">
    <location>
        <begin position="46"/>
        <end position="130"/>
    </location>
</feature>
<dbReference type="PROSITE" id="PS51257">
    <property type="entry name" value="PROKAR_LIPOPROTEIN"/>
    <property type="match status" value="1"/>
</dbReference>
<dbReference type="Gene3D" id="3.30.1950.10">
    <property type="entry name" value="wza like domain"/>
    <property type="match status" value="1"/>
</dbReference>
<dbReference type="RefSeq" id="WP_105982789.1">
    <property type="nucleotide sequence ID" value="NZ_MQUC01000003.1"/>
</dbReference>
<evidence type="ECO:0000256" key="1">
    <source>
        <dbReference type="ARBA" id="ARBA00022729"/>
    </source>
</evidence>
<gene>
    <name evidence="4" type="ORF">BST86_07800</name>
</gene>
<feature type="transmembrane region" description="Helical" evidence="2">
    <location>
        <begin position="237"/>
        <end position="258"/>
    </location>
</feature>
<reference evidence="4 5" key="1">
    <citation type="submission" date="2016-11" db="EMBL/GenBank/DDBJ databases">
        <title>Trade-off between light-utilization and light-protection in marine flavobacteria.</title>
        <authorList>
            <person name="Kumagai Y."/>
        </authorList>
    </citation>
    <scope>NUCLEOTIDE SEQUENCE [LARGE SCALE GENOMIC DNA]</scope>
    <source>
        <strain evidence="4 5">JCM 17109</strain>
    </source>
</reference>
<keyword evidence="4" id="KW-0762">Sugar transport</keyword>
<dbReference type="Proteomes" id="UP000239532">
    <property type="component" value="Unassembled WGS sequence"/>
</dbReference>
<dbReference type="AlphaFoldDB" id="A0A2S9WU68"/>
<dbReference type="GO" id="GO:0015159">
    <property type="term" value="F:polysaccharide transmembrane transporter activity"/>
    <property type="evidence" value="ECO:0007669"/>
    <property type="project" value="InterPro"/>
</dbReference>
<keyword evidence="2" id="KW-0472">Membrane</keyword>
<evidence type="ECO:0000259" key="3">
    <source>
        <dbReference type="Pfam" id="PF02563"/>
    </source>
</evidence>
<sequence length="261" mass="28512">MRRLTFVWMIGLLLAISSCIPLNKITYLQESKSVAVDSLMMARRLQPPYRLQVNDVLNISLYQSADERLTKLFSPASGESVSGAGVNGYGIDIRGDIRLPEIGTVKAIGLTTDELQEKLKQILLEKYFKQEEELFLTVKLAGISYTMVGEVGGTGIQSVQREQINIIEAIAAGGGVPVTGDLTAVKIVRNYPDGVKVHELDLTNLDIVYSPYYYIQPNDMIVVDPLPQKVTGVGTTAISTFGTIVSVLGTIVTSVLLFTRL</sequence>